<dbReference type="AlphaFoldDB" id="A0A246JEJ4"/>
<dbReference type="RefSeq" id="WP_088474413.1">
    <property type="nucleotide sequence ID" value="NZ_NISJ01000017.1"/>
</dbReference>
<dbReference type="Proteomes" id="UP000197097">
    <property type="component" value="Unassembled WGS sequence"/>
</dbReference>
<proteinExistence type="predicted"/>
<dbReference type="CDD" id="cd17355">
    <property type="entry name" value="MFS_YcxA_like"/>
    <property type="match status" value="1"/>
</dbReference>
<keyword evidence="3 4" id="KW-0472">Membrane</keyword>
<gene>
    <name evidence="6" type="ORF">CDQ91_19635</name>
</gene>
<dbReference type="InterPro" id="IPR050327">
    <property type="entry name" value="Proton-linked_MCT"/>
</dbReference>
<evidence type="ECO:0000256" key="1">
    <source>
        <dbReference type="ARBA" id="ARBA00022692"/>
    </source>
</evidence>
<feature type="transmembrane region" description="Helical" evidence="4">
    <location>
        <begin position="387"/>
        <end position="406"/>
    </location>
</feature>
<reference evidence="6 7" key="1">
    <citation type="journal article" date="2002" name="Int. J. Syst. Evol. Microbiol.">
        <title>Sphingopyxis witflariensis sp. nov., isolated from activated sludge.</title>
        <authorList>
            <person name="Kampfer P."/>
            <person name="Witzenberger R."/>
            <person name="Denner E.B."/>
            <person name="Busse H.J."/>
            <person name="Neef A."/>
        </authorList>
    </citation>
    <scope>NUCLEOTIDE SEQUENCE [LARGE SCALE GENOMIC DNA]</scope>
    <source>
        <strain evidence="6 7">DSM 14551</strain>
    </source>
</reference>
<evidence type="ECO:0000313" key="7">
    <source>
        <dbReference type="Proteomes" id="UP000197097"/>
    </source>
</evidence>
<dbReference type="Pfam" id="PF07690">
    <property type="entry name" value="MFS_1"/>
    <property type="match status" value="1"/>
</dbReference>
<protein>
    <recommendedName>
        <fullName evidence="5">Major facilitator superfamily (MFS) profile domain-containing protein</fullName>
    </recommendedName>
</protein>
<organism evidence="6 7">
    <name type="scientific">Sphingopyxis witflariensis</name>
    <dbReference type="NCBI Taxonomy" id="173675"/>
    <lineage>
        <taxon>Bacteria</taxon>
        <taxon>Pseudomonadati</taxon>
        <taxon>Pseudomonadota</taxon>
        <taxon>Alphaproteobacteria</taxon>
        <taxon>Sphingomonadales</taxon>
        <taxon>Sphingomonadaceae</taxon>
        <taxon>Sphingopyxis</taxon>
    </lineage>
</organism>
<accession>A0A246JEJ4</accession>
<feature type="transmembrane region" description="Helical" evidence="4">
    <location>
        <begin position="87"/>
        <end position="104"/>
    </location>
</feature>
<feature type="transmembrane region" description="Helical" evidence="4">
    <location>
        <begin position="321"/>
        <end position="343"/>
    </location>
</feature>
<feature type="transmembrane region" description="Helical" evidence="4">
    <location>
        <begin position="110"/>
        <end position="132"/>
    </location>
</feature>
<evidence type="ECO:0000256" key="2">
    <source>
        <dbReference type="ARBA" id="ARBA00022989"/>
    </source>
</evidence>
<dbReference type="SUPFAM" id="SSF103473">
    <property type="entry name" value="MFS general substrate transporter"/>
    <property type="match status" value="1"/>
</dbReference>
<evidence type="ECO:0000256" key="4">
    <source>
        <dbReference type="SAM" id="Phobius"/>
    </source>
</evidence>
<dbReference type="PANTHER" id="PTHR11360">
    <property type="entry name" value="MONOCARBOXYLATE TRANSPORTER"/>
    <property type="match status" value="1"/>
</dbReference>
<dbReference type="OrthoDB" id="9796632at2"/>
<feature type="transmembrane region" description="Helical" evidence="4">
    <location>
        <begin position="355"/>
        <end position="375"/>
    </location>
</feature>
<feature type="transmembrane region" description="Helical" evidence="4">
    <location>
        <begin position="176"/>
        <end position="197"/>
    </location>
</feature>
<dbReference type="EMBL" id="NISJ01000017">
    <property type="protein sequence ID" value="OWQ91064.1"/>
    <property type="molecule type" value="Genomic_DNA"/>
</dbReference>
<dbReference type="Gene3D" id="1.20.1250.20">
    <property type="entry name" value="MFS general substrate transporter like domains"/>
    <property type="match status" value="1"/>
</dbReference>
<feature type="transmembrane region" description="Helical" evidence="4">
    <location>
        <begin position="57"/>
        <end position="75"/>
    </location>
</feature>
<feature type="transmembrane region" description="Helical" evidence="4">
    <location>
        <begin position="262"/>
        <end position="284"/>
    </location>
</feature>
<dbReference type="PROSITE" id="PS50850">
    <property type="entry name" value="MFS"/>
    <property type="match status" value="1"/>
</dbReference>
<dbReference type="InterPro" id="IPR036259">
    <property type="entry name" value="MFS_trans_sf"/>
</dbReference>
<evidence type="ECO:0000259" key="5">
    <source>
        <dbReference type="PROSITE" id="PS50850"/>
    </source>
</evidence>
<dbReference type="InterPro" id="IPR020846">
    <property type="entry name" value="MFS_dom"/>
</dbReference>
<feature type="domain" description="Major facilitator superfamily (MFS) profile" evidence="5">
    <location>
        <begin position="21"/>
        <end position="411"/>
    </location>
</feature>
<evidence type="ECO:0000256" key="3">
    <source>
        <dbReference type="ARBA" id="ARBA00023136"/>
    </source>
</evidence>
<dbReference type="InterPro" id="IPR011701">
    <property type="entry name" value="MFS"/>
</dbReference>
<keyword evidence="2 4" id="KW-1133">Transmembrane helix</keyword>
<feature type="transmembrane region" description="Helical" evidence="4">
    <location>
        <begin position="296"/>
        <end position="315"/>
    </location>
</feature>
<evidence type="ECO:0000313" key="6">
    <source>
        <dbReference type="EMBL" id="OWQ91064.1"/>
    </source>
</evidence>
<feature type="transmembrane region" description="Helical" evidence="4">
    <location>
        <begin position="21"/>
        <end position="45"/>
    </location>
</feature>
<comment type="caution">
    <text evidence="6">The sequence shown here is derived from an EMBL/GenBank/DDBJ whole genome shotgun (WGS) entry which is preliminary data.</text>
</comment>
<keyword evidence="7" id="KW-1185">Reference proteome</keyword>
<dbReference type="GO" id="GO:0022857">
    <property type="term" value="F:transmembrane transporter activity"/>
    <property type="evidence" value="ECO:0007669"/>
    <property type="project" value="InterPro"/>
</dbReference>
<feature type="transmembrane region" description="Helical" evidence="4">
    <location>
        <begin position="231"/>
        <end position="250"/>
    </location>
</feature>
<keyword evidence="1 4" id="KW-0812">Transmembrane</keyword>
<name>A0A246JEJ4_9SPHN</name>
<sequence>MHMTEITEGAPKSEWRDGWPLVLTAALGCAFAASHAVTMGTFVGPLTAEFGWSRGEVTAGVSIGALGSIFLVPALGRIVDKIGARKIGLMGPPAYAAGLLLISFCGPSIYGWYAAWIIMAILSLCISPLVWTMAVASRFEKSRGLALAFVLAGMSVGAAVFPLAAATLIENFGWRAAYRVNALAAVVIVLPLALAFLRDARDLRATKAEQILDTEVDVPGLSLKEAFKTRAFWQIVAMLALVAGVYNAIYQHFQPMMTDAGMTAMQAAAIAGIIGPVSFAARLLTGYLLDRVSPPFVAAVAFAIPILSCLLLIGFDGNPVVAGIAIACCALASGAEIDMIAYLGARYFGMKNYGAIYGVIFAGHTVGWALLPPLTGAVFDRTGSYDTALIAMAILLGAAVVLAATLGKPKALHPDR</sequence>
<feature type="transmembrane region" description="Helical" evidence="4">
    <location>
        <begin position="144"/>
        <end position="164"/>
    </location>
</feature>